<dbReference type="Proteomes" id="UP000053201">
    <property type="component" value="Unassembled WGS sequence"/>
</dbReference>
<dbReference type="GO" id="GO:0005886">
    <property type="term" value="C:plasma membrane"/>
    <property type="evidence" value="ECO:0007669"/>
    <property type="project" value="UniProtKB-SubCell"/>
</dbReference>
<dbReference type="InterPro" id="IPR014047">
    <property type="entry name" value="Chr_Tranpt_l_chain"/>
</dbReference>
<dbReference type="InterPro" id="IPR003370">
    <property type="entry name" value="Chromate_transpt"/>
</dbReference>
<feature type="transmembrane region" description="Helical" evidence="8">
    <location>
        <begin position="402"/>
        <end position="426"/>
    </location>
</feature>
<accession>A0A0L0HVK3</accession>
<feature type="transmembrane region" description="Helical" evidence="8">
    <location>
        <begin position="366"/>
        <end position="390"/>
    </location>
</feature>
<dbReference type="PIRSF" id="PIRSF004810">
    <property type="entry name" value="ChrA"/>
    <property type="match status" value="1"/>
</dbReference>
<dbReference type="NCBIfam" id="TIGR00937">
    <property type="entry name" value="2A51"/>
    <property type="match status" value="1"/>
</dbReference>
<dbReference type="EMBL" id="KQ257450">
    <property type="protein sequence ID" value="KND04935.1"/>
    <property type="molecule type" value="Genomic_DNA"/>
</dbReference>
<keyword evidence="10" id="KW-1185">Reference proteome</keyword>
<dbReference type="OMA" id="VWGMART"/>
<dbReference type="STRING" id="645134.A0A0L0HVK3"/>
<evidence type="ECO:0000256" key="6">
    <source>
        <dbReference type="ARBA" id="ARBA00023136"/>
    </source>
</evidence>
<evidence type="ECO:0000256" key="5">
    <source>
        <dbReference type="ARBA" id="ARBA00022989"/>
    </source>
</evidence>
<feature type="transmembrane region" description="Helical" evidence="8">
    <location>
        <begin position="301"/>
        <end position="322"/>
    </location>
</feature>
<organism evidence="9 10">
    <name type="scientific">Spizellomyces punctatus (strain DAOM BR117)</name>
    <dbReference type="NCBI Taxonomy" id="645134"/>
    <lineage>
        <taxon>Eukaryota</taxon>
        <taxon>Fungi</taxon>
        <taxon>Fungi incertae sedis</taxon>
        <taxon>Chytridiomycota</taxon>
        <taxon>Chytridiomycota incertae sedis</taxon>
        <taxon>Chytridiomycetes</taxon>
        <taxon>Spizellomycetales</taxon>
        <taxon>Spizellomycetaceae</taxon>
        <taxon>Spizellomyces</taxon>
    </lineage>
</organism>
<evidence type="ECO:0000256" key="4">
    <source>
        <dbReference type="ARBA" id="ARBA00022692"/>
    </source>
</evidence>
<dbReference type="AlphaFoldDB" id="A0A0L0HVK3"/>
<feature type="region of interest" description="Disordered" evidence="7">
    <location>
        <begin position="1"/>
        <end position="47"/>
    </location>
</feature>
<name>A0A0L0HVK3_SPIPD</name>
<reference evidence="9 10" key="1">
    <citation type="submission" date="2009-08" db="EMBL/GenBank/DDBJ databases">
        <title>The Genome Sequence of Spizellomyces punctatus strain DAOM BR117.</title>
        <authorList>
            <consortium name="The Broad Institute Genome Sequencing Platform"/>
            <person name="Russ C."/>
            <person name="Cuomo C."/>
            <person name="Shea T."/>
            <person name="Young S.K."/>
            <person name="Zeng Q."/>
            <person name="Koehrsen M."/>
            <person name="Haas B."/>
            <person name="Borodovsky M."/>
            <person name="Guigo R."/>
            <person name="Alvarado L."/>
            <person name="Berlin A."/>
            <person name="Bochicchio J."/>
            <person name="Borenstein D."/>
            <person name="Chapman S."/>
            <person name="Chen Z."/>
            <person name="Engels R."/>
            <person name="Freedman E."/>
            <person name="Gellesch M."/>
            <person name="Goldberg J."/>
            <person name="Griggs A."/>
            <person name="Gujja S."/>
            <person name="Heiman D."/>
            <person name="Hepburn T."/>
            <person name="Howarth C."/>
            <person name="Jen D."/>
            <person name="Larson L."/>
            <person name="Lewis B."/>
            <person name="Mehta T."/>
            <person name="Park D."/>
            <person name="Pearson M."/>
            <person name="Roberts A."/>
            <person name="Saif S."/>
            <person name="Shenoy N."/>
            <person name="Sisk P."/>
            <person name="Stolte C."/>
            <person name="Sykes S."/>
            <person name="Thomson T."/>
            <person name="Walk T."/>
            <person name="White J."/>
            <person name="Yandava C."/>
            <person name="Burger G."/>
            <person name="Gray M.W."/>
            <person name="Holland P.W.H."/>
            <person name="King N."/>
            <person name="Lang F.B.F."/>
            <person name="Roger A.J."/>
            <person name="Ruiz-Trillo I."/>
            <person name="Lander E."/>
            <person name="Nusbaum C."/>
        </authorList>
    </citation>
    <scope>NUCLEOTIDE SEQUENCE [LARGE SCALE GENOMIC DNA]</scope>
    <source>
        <strain evidence="9 10">DAOM BR117</strain>
    </source>
</reference>
<evidence type="ECO:0000256" key="1">
    <source>
        <dbReference type="ARBA" id="ARBA00004651"/>
    </source>
</evidence>
<feature type="transmembrane region" description="Helical" evidence="8">
    <location>
        <begin position="118"/>
        <end position="142"/>
    </location>
</feature>
<dbReference type="RefSeq" id="XP_016612974.1">
    <property type="nucleotide sequence ID" value="XM_016748955.1"/>
</dbReference>
<comment type="subcellular location">
    <subcellularLocation>
        <location evidence="1">Cell membrane</location>
        <topology evidence="1">Multi-pass membrane protein</topology>
    </subcellularLocation>
</comment>
<comment type="similarity">
    <text evidence="2">Belongs to the chromate ion transporter (CHR) (TC 2.A.51) family.</text>
</comment>
<dbReference type="VEuPathDB" id="FungiDB:SPPG_00625"/>
<protein>
    <submittedName>
        <fullName evidence="9">Chromate ion transporter (CHR) family chromate transporter</fullName>
    </submittedName>
</protein>
<keyword evidence="5 8" id="KW-1133">Transmembrane helix</keyword>
<feature type="transmembrane region" description="Helical" evidence="8">
    <location>
        <begin position="269"/>
        <end position="289"/>
    </location>
</feature>
<keyword evidence="3" id="KW-1003">Cell membrane</keyword>
<evidence type="ECO:0000256" key="8">
    <source>
        <dbReference type="SAM" id="Phobius"/>
    </source>
</evidence>
<dbReference type="GeneID" id="27684343"/>
<dbReference type="OrthoDB" id="2160638at2759"/>
<feature type="compositionally biased region" description="Polar residues" evidence="7">
    <location>
        <begin position="17"/>
        <end position="39"/>
    </location>
</feature>
<proteinExistence type="inferred from homology"/>
<dbReference type="PANTHER" id="PTHR33567:SF3">
    <property type="entry name" value="CHROMATE ION TRANSPORTER (EUROFUNG)"/>
    <property type="match status" value="1"/>
</dbReference>
<feature type="transmembrane region" description="Helical" evidence="8">
    <location>
        <begin position="209"/>
        <end position="226"/>
    </location>
</feature>
<evidence type="ECO:0000313" key="10">
    <source>
        <dbReference type="Proteomes" id="UP000053201"/>
    </source>
</evidence>
<keyword evidence="6 8" id="KW-0472">Membrane</keyword>
<gene>
    <name evidence="9" type="ORF">SPPG_00625</name>
</gene>
<feature type="transmembrane region" description="Helical" evidence="8">
    <location>
        <begin position="463"/>
        <end position="480"/>
    </location>
</feature>
<evidence type="ECO:0000256" key="2">
    <source>
        <dbReference type="ARBA" id="ARBA00005262"/>
    </source>
</evidence>
<sequence length="481" mass="51222">MHAHRHAEEPTVIVHPTESTIDVSAQSSSEKLYTTTEQDPPTPRPSNRLYESARSFLPLSVIAFGGPPAHIALLHNTFVVRKKWLDDTLFGEYFAVSQALPGPGSTEMLFSIAIHRGGIWAGLVGFVCWSIPGLIIMTALGLGVSHLPSPLPDWLIHLQNGISAAVVGLVAQAGTSLARKIVVNKDTLAVCTLAACAAVLWSASWLEPVVIAVGGILTFVLVKCHARWDARRAKRDRTQEPTPLEAAHVEVEVREEYPAHNPISWKTGVAIMIVWLILLIVCMVLKPHVASIRPLAVLTQFFVAGCVIFGGGPVVIPLLYSYVVVPGWLSERDFLLGVALIQALPGPNFNFAAYCGALALAPYGTAAGIGGALLGYIGIFTPGLALNAAAMPLWARVRKSKVLVHVLPGMNAAAVGLVYAAAYLLWQKGVVRGAVVRPLGDFPFYAVVAGVAYVLVDAGMRTVIVMVLGCLAGLLSWGLGI</sequence>
<evidence type="ECO:0000256" key="7">
    <source>
        <dbReference type="SAM" id="MobiDB-lite"/>
    </source>
</evidence>
<evidence type="ECO:0000256" key="3">
    <source>
        <dbReference type="ARBA" id="ARBA00022475"/>
    </source>
</evidence>
<evidence type="ECO:0000313" key="9">
    <source>
        <dbReference type="EMBL" id="KND04935.1"/>
    </source>
</evidence>
<feature type="transmembrane region" description="Helical" evidence="8">
    <location>
        <begin position="154"/>
        <end position="175"/>
    </location>
</feature>
<keyword evidence="4 8" id="KW-0812">Transmembrane</keyword>
<dbReference type="GO" id="GO:0015109">
    <property type="term" value="F:chromate transmembrane transporter activity"/>
    <property type="evidence" value="ECO:0007669"/>
    <property type="project" value="InterPro"/>
</dbReference>
<dbReference type="PANTHER" id="PTHR33567">
    <property type="entry name" value="CHROMATE ION TRANSPORTER (EUROFUNG)"/>
    <property type="match status" value="1"/>
</dbReference>
<dbReference type="eggNOG" id="ENOG502QRJG">
    <property type="taxonomic scope" value="Eukaryota"/>
</dbReference>
<dbReference type="InParanoid" id="A0A0L0HVK3"/>
<dbReference type="Pfam" id="PF02417">
    <property type="entry name" value="Chromate_transp"/>
    <property type="match status" value="2"/>
</dbReference>
<feature type="transmembrane region" description="Helical" evidence="8">
    <location>
        <begin position="438"/>
        <end position="456"/>
    </location>
</feature>